<organism evidence="2 3">
    <name type="scientific">Tsuneonella dongtanensis</name>
    <dbReference type="NCBI Taxonomy" id="692370"/>
    <lineage>
        <taxon>Bacteria</taxon>
        <taxon>Pseudomonadati</taxon>
        <taxon>Pseudomonadota</taxon>
        <taxon>Alphaproteobacteria</taxon>
        <taxon>Sphingomonadales</taxon>
        <taxon>Erythrobacteraceae</taxon>
        <taxon>Tsuneonella</taxon>
    </lineage>
</organism>
<dbReference type="Gene3D" id="3.40.50.10330">
    <property type="entry name" value="Probable inorganic polyphosphate/atp-NAD kinase, domain 1"/>
    <property type="match status" value="1"/>
</dbReference>
<dbReference type="SUPFAM" id="SSF111331">
    <property type="entry name" value="NAD kinase/diacylglycerol kinase-like"/>
    <property type="match status" value="1"/>
</dbReference>
<dbReference type="InterPro" id="IPR017438">
    <property type="entry name" value="ATP-NAD_kinase_N"/>
</dbReference>
<feature type="domain" description="DAGKc" evidence="1">
    <location>
        <begin position="1"/>
        <end position="128"/>
    </location>
</feature>
<dbReference type="InterPro" id="IPR016064">
    <property type="entry name" value="NAD/diacylglycerol_kinase_sf"/>
</dbReference>
<dbReference type="KEGG" id="ado:A6F68_00506"/>
<evidence type="ECO:0000313" key="3">
    <source>
        <dbReference type="Proteomes" id="UP000092932"/>
    </source>
</evidence>
<dbReference type="Proteomes" id="UP000092932">
    <property type="component" value="Chromosome"/>
</dbReference>
<dbReference type="InterPro" id="IPR001206">
    <property type="entry name" value="Diacylglycerol_kinase_cat_dom"/>
</dbReference>
<protein>
    <submittedName>
        <fullName evidence="2">Diacylglycerol kinase catalytic domain protein</fullName>
    </submittedName>
</protein>
<keyword evidence="2" id="KW-0808">Transferase</keyword>
<dbReference type="EMBL" id="CP016591">
    <property type="protein sequence ID" value="ANY19041.1"/>
    <property type="molecule type" value="Genomic_DNA"/>
</dbReference>
<gene>
    <name evidence="2" type="ORF">A6F68_00506</name>
</gene>
<sequence length="282" mass="29676">MASNLTWLIYNSASGSHDDELLQGIVDALGAAGRPPDRLIDCKDGTPDAEEADRAGLELIVVHGGDGTLSRTIEKLEGFGGQVLVLPGGTFNLLSREIFGERDPIEIIDLLGKGHLGVRRRTCIRGEGVLALCELLAGPGAKWADVREELRDGDVGELLAKGWDAAATSTVGPMVALAAPAAGKEEGYAGIRMCPKANGIALHGYAAEGIGDYIQQGIAILKRDFREGPHDNLGSAPSVECRSLDGEAIPLMVDGERSEGGSTLRFSLDRLDVDLLGIVDGR</sequence>
<proteinExistence type="predicted"/>
<dbReference type="GO" id="GO:0016301">
    <property type="term" value="F:kinase activity"/>
    <property type="evidence" value="ECO:0007669"/>
    <property type="project" value="UniProtKB-KW"/>
</dbReference>
<evidence type="ECO:0000313" key="2">
    <source>
        <dbReference type="EMBL" id="ANY19041.1"/>
    </source>
</evidence>
<dbReference type="STRING" id="692370.A6F68_00506"/>
<name>A0A1B2AAA9_9SPHN</name>
<keyword evidence="3" id="KW-1185">Reference proteome</keyword>
<evidence type="ECO:0000259" key="1">
    <source>
        <dbReference type="PROSITE" id="PS50146"/>
    </source>
</evidence>
<dbReference type="RefSeq" id="WP_067675907.1">
    <property type="nucleotide sequence ID" value="NZ_CP016591.1"/>
</dbReference>
<dbReference type="OrthoDB" id="7199213at2"/>
<dbReference type="AlphaFoldDB" id="A0A1B2AAA9"/>
<dbReference type="Pfam" id="PF00781">
    <property type="entry name" value="DAGK_cat"/>
    <property type="match status" value="1"/>
</dbReference>
<reference evidence="2 3" key="1">
    <citation type="submission" date="2016-07" db="EMBL/GenBank/DDBJ databases">
        <title>Complete genome sequence of Altererythrobacter dongtanensis KCTC 22672, a type strain with esterase isolated from tidal flat.</title>
        <authorList>
            <person name="Cheng H."/>
            <person name="Wu Y.-H."/>
            <person name="Zhou P."/>
            <person name="Huo Y.-Y."/>
            <person name="Wang C.-S."/>
            <person name="Xu X.-W."/>
        </authorList>
    </citation>
    <scope>NUCLEOTIDE SEQUENCE [LARGE SCALE GENOMIC DNA]</scope>
    <source>
        <strain evidence="2 3">KCTC 22672</strain>
    </source>
</reference>
<dbReference type="PROSITE" id="PS50146">
    <property type="entry name" value="DAGK"/>
    <property type="match status" value="1"/>
</dbReference>
<keyword evidence="2" id="KW-0418">Kinase</keyword>
<accession>A0A1B2AAA9</accession>